<dbReference type="InterPro" id="IPR051202">
    <property type="entry name" value="Peptidase_C40"/>
</dbReference>
<evidence type="ECO:0000256" key="4">
    <source>
        <dbReference type="ARBA" id="ARBA00022801"/>
    </source>
</evidence>
<evidence type="ECO:0000313" key="9">
    <source>
        <dbReference type="EMBL" id="GGJ90232.1"/>
    </source>
</evidence>
<gene>
    <name evidence="9" type="primary">spl</name>
    <name evidence="9" type="ORF">GCM10007063_11070</name>
</gene>
<accession>A0A917PST4</accession>
<evidence type="ECO:0000256" key="5">
    <source>
        <dbReference type="ARBA" id="ARBA00022807"/>
    </source>
</evidence>
<dbReference type="PANTHER" id="PTHR47053:SF1">
    <property type="entry name" value="MUREIN DD-ENDOPEPTIDASE MEPH-RELATED"/>
    <property type="match status" value="1"/>
</dbReference>
<dbReference type="Pfam" id="PF00877">
    <property type="entry name" value="NLPC_P60"/>
    <property type="match status" value="1"/>
</dbReference>
<dbReference type="Pfam" id="PF24568">
    <property type="entry name" value="CC_PcsB"/>
    <property type="match status" value="1"/>
</dbReference>
<feature type="region of interest" description="Disordered" evidence="7">
    <location>
        <begin position="201"/>
        <end position="226"/>
    </location>
</feature>
<dbReference type="Gene3D" id="3.90.1720.10">
    <property type="entry name" value="endopeptidase domain like (from Nostoc punctiforme)"/>
    <property type="match status" value="1"/>
</dbReference>
<feature type="region of interest" description="Disordered" evidence="7">
    <location>
        <begin position="243"/>
        <end position="305"/>
    </location>
</feature>
<dbReference type="SUPFAM" id="SSF54001">
    <property type="entry name" value="Cysteine proteinases"/>
    <property type="match status" value="1"/>
</dbReference>
<organism evidence="9 10">
    <name type="scientific">Lentibacillus kapialis</name>
    <dbReference type="NCBI Taxonomy" id="340214"/>
    <lineage>
        <taxon>Bacteria</taxon>
        <taxon>Bacillati</taxon>
        <taxon>Bacillota</taxon>
        <taxon>Bacilli</taxon>
        <taxon>Bacillales</taxon>
        <taxon>Bacillaceae</taxon>
        <taxon>Lentibacillus</taxon>
    </lineage>
</organism>
<reference evidence="9" key="1">
    <citation type="journal article" date="2014" name="Int. J. Syst. Evol. Microbiol.">
        <title>Complete genome sequence of Corynebacterium casei LMG S-19264T (=DSM 44701T), isolated from a smear-ripened cheese.</title>
        <authorList>
            <consortium name="US DOE Joint Genome Institute (JGI-PGF)"/>
            <person name="Walter F."/>
            <person name="Albersmeier A."/>
            <person name="Kalinowski J."/>
            <person name="Ruckert C."/>
        </authorList>
    </citation>
    <scope>NUCLEOTIDE SEQUENCE</scope>
    <source>
        <strain evidence="9">JCM 12580</strain>
    </source>
</reference>
<keyword evidence="5" id="KW-0788">Thiol protease</keyword>
<keyword evidence="3" id="KW-0732">Signal</keyword>
<keyword evidence="10" id="KW-1185">Reference proteome</keyword>
<keyword evidence="4" id="KW-0378">Hydrolase</keyword>
<dbReference type="RefSeq" id="WP_188632094.1">
    <property type="nucleotide sequence ID" value="NZ_BMNQ01000009.1"/>
</dbReference>
<proteinExistence type="inferred from homology"/>
<reference evidence="9" key="2">
    <citation type="submission" date="2020-09" db="EMBL/GenBank/DDBJ databases">
        <authorList>
            <person name="Sun Q."/>
            <person name="Ohkuma M."/>
        </authorList>
    </citation>
    <scope>NUCLEOTIDE SEQUENCE</scope>
    <source>
        <strain evidence="9">JCM 12580</strain>
    </source>
</reference>
<dbReference type="InterPro" id="IPR057309">
    <property type="entry name" value="PcsB_CC"/>
</dbReference>
<dbReference type="GO" id="GO:0006508">
    <property type="term" value="P:proteolysis"/>
    <property type="evidence" value="ECO:0007669"/>
    <property type="project" value="UniProtKB-KW"/>
</dbReference>
<evidence type="ECO:0000256" key="7">
    <source>
        <dbReference type="SAM" id="MobiDB-lite"/>
    </source>
</evidence>
<dbReference type="Proteomes" id="UP000658382">
    <property type="component" value="Unassembled WGS sequence"/>
</dbReference>
<evidence type="ECO:0000313" key="10">
    <source>
        <dbReference type="Proteomes" id="UP000658382"/>
    </source>
</evidence>
<keyword evidence="6" id="KW-0175">Coiled coil</keyword>
<dbReference type="AlphaFoldDB" id="A0A917PST4"/>
<evidence type="ECO:0000256" key="1">
    <source>
        <dbReference type="ARBA" id="ARBA00007074"/>
    </source>
</evidence>
<dbReference type="InterPro" id="IPR000064">
    <property type="entry name" value="NLP_P60_dom"/>
</dbReference>
<comment type="caution">
    <text evidence="9">The sequence shown here is derived from an EMBL/GenBank/DDBJ whole genome shotgun (WGS) entry which is preliminary data.</text>
</comment>
<feature type="domain" description="NlpC/P60" evidence="8">
    <location>
        <begin position="301"/>
        <end position="421"/>
    </location>
</feature>
<dbReference type="EMBL" id="BMNQ01000009">
    <property type="protein sequence ID" value="GGJ90232.1"/>
    <property type="molecule type" value="Genomic_DNA"/>
</dbReference>
<feature type="coiled-coil region" evidence="6">
    <location>
        <begin position="30"/>
        <end position="124"/>
    </location>
</feature>
<evidence type="ECO:0000259" key="8">
    <source>
        <dbReference type="PROSITE" id="PS51935"/>
    </source>
</evidence>
<name>A0A917PST4_9BACI</name>
<sequence length="422" mass="45761">MKKAIGTAVTAGVVLFGSVFVSDTVHAETLQGVKEERSDVRENLSEAESKVADVMLEMGDLNEKVNSVNDALDKNERKMNDTKQNITKTKDEAEKIEKEITNIEKKVEERKAILKERIVSLQKNGGDISYLEVVFGSKSFGDMISRVSAVSKIADSDEKLMRQQEEDKSELQKKKDVKQEKLSELKDMKIELEGMKQTIIAQKKQNEQDRKQLKKKEKHLKGMKADLEDKDASLGSIEQEINQQHSNNDPDDSKSNHSGDGSNATAAHPPVKLNHASGSSSSSDNDDGDIKQLGKTVSSGSGSYSSAIQAGYSQTGTPYVTAGRGPGGFDCSGFVSWAYGQAGVSIPSSTAAMQGVGSKISYSSAQPGDLVFFNTYKTNGHVGIYLGNGKFLGAQNSTGVAVADMTSGYWKNKFAGHVRRIQ</sequence>
<evidence type="ECO:0000256" key="2">
    <source>
        <dbReference type="ARBA" id="ARBA00022670"/>
    </source>
</evidence>
<evidence type="ECO:0000256" key="6">
    <source>
        <dbReference type="SAM" id="Coils"/>
    </source>
</evidence>
<dbReference type="PANTHER" id="PTHR47053">
    <property type="entry name" value="MUREIN DD-ENDOPEPTIDASE MEPH-RELATED"/>
    <property type="match status" value="1"/>
</dbReference>
<dbReference type="Gene3D" id="6.10.250.3150">
    <property type="match status" value="1"/>
</dbReference>
<keyword evidence="2" id="KW-0645">Protease</keyword>
<comment type="similarity">
    <text evidence="1">Belongs to the peptidase C40 family.</text>
</comment>
<dbReference type="InterPro" id="IPR038765">
    <property type="entry name" value="Papain-like_cys_pep_sf"/>
</dbReference>
<evidence type="ECO:0000256" key="3">
    <source>
        <dbReference type="ARBA" id="ARBA00022729"/>
    </source>
</evidence>
<protein>
    <submittedName>
        <fullName evidence="9">Peptidase P60</fullName>
    </submittedName>
</protein>
<dbReference type="GO" id="GO:0008234">
    <property type="term" value="F:cysteine-type peptidase activity"/>
    <property type="evidence" value="ECO:0007669"/>
    <property type="project" value="UniProtKB-KW"/>
</dbReference>
<dbReference type="PROSITE" id="PS51935">
    <property type="entry name" value="NLPC_P60"/>
    <property type="match status" value="1"/>
</dbReference>
<feature type="compositionally biased region" description="Basic residues" evidence="7">
    <location>
        <begin position="212"/>
        <end position="222"/>
    </location>
</feature>